<dbReference type="EMBL" id="JAUUTY010000003">
    <property type="protein sequence ID" value="KAK1662593.1"/>
    <property type="molecule type" value="Genomic_DNA"/>
</dbReference>
<dbReference type="GO" id="GO:0046872">
    <property type="term" value="F:metal ion binding"/>
    <property type="evidence" value="ECO:0007669"/>
    <property type="project" value="UniProtKB-KW"/>
</dbReference>
<keyword evidence="6" id="KW-0378">Hydrolase</keyword>
<evidence type="ECO:0000256" key="2">
    <source>
        <dbReference type="ARBA" id="ARBA00004123"/>
    </source>
</evidence>
<keyword evidence="7" id="KW-0539">Nucleus</keyword>
<comment type="subcellular location">
    <subcellularLocation>
        <location evidence="2">Nucleus</location>
    </subcellularLocation>
</comment>
<feature type="domain" description="DDE Tnp4" evidence="9">
    <location>
        <begin position="42"/>
        <end position="147"/>
    </location>
</feature>
<keyword evidence="5" id="KW-0479">Metal-binding</keyword>
<proteinExistence type="inferred from homology"/>
<dbReference type="AlphaFoldDB" id="A0AAD8SQK7"/>
<evidence type="ECO:0000256" key="8">
    <source>
        <dbReference type="SAM" id="MobiDB-lite"/>
    </source>
</evidence>
<dbReference type="GO" id="GO:0004518">
    <property type="term" value="F:nuclease activity"/>
    <property type="evidence" value="ECO:0007669"/>
    <property type="project" value="UniProtKB-KW"/>
</dbReference>
<name>A0AAD8SQK7_LOLMU</name>
<evidence type="ECO:0000256" key="5">
    <source>
        <dbReference type="ARBA" id="ARBA00022723"/>
    </source>
</evidence>
<evidence type="ECO:0000313" key="10">
    <source>
        <dbReference type="EMBL" id="KAK1662593.1"/>
    </source>
</evidence>
<dbReference type="InterPro" id="IPR045249">
    <property type="entry name" value="HARBI1-like"/>
</dbReference>
<organism evidence="10 11">
    <name type="scientific">Lolium multiflorum</name>
    <name type="common">Italian ryegrass</name>
    <name type="synonym">Lolium perenne subsp. multiflorum</name>
    <dbReference type="NCBI Taxonomy" id="4521"/>
    <lineage>
        <taxon>Eukaryota</taxon>
        <taxon>Viridiplantae</taxon>
        <taxon>Streptophyta</taxon>
        <taxon>Embryophyta</taxon>
        <taxon>Tracheophyta</taxon>
        <taxon>Spermatophyta</taxon>
        <taxon>Magnoliopsida</taxon>
        <taxon>Liliopsida</taxon>
        <taxon>Poales</taxon>
        <taxon>Poaceae</taxon>
        <taxon>BOP clade</taxon>
        <taxon>Pooideae</taxon>
        <taxon>Poodae</taxon>
        <taxon>Poeae</taxon>
        <taxon>Poeae Chloroplast Group 2 (Poeae type)</taxon>
        <taxon>Loliodinae</taxon>
        <taxon>Loliinae</taxon>
        <taxon>Lolium</taxon>
    </lineage>
</organism>
<reference evidence="10" key="1">
    <citation type="submission" date="2023-07" db="EMBL/GenBank/DDBJ databases">
        <title>A chromosome-level genome assembly of Lolium multiflorum.</title>
        <authorList>
            <person name="Chen Y."/>
            <person name="Copetti D."/>
            <person name="Kolliker R."/>
            <person name="Studer B."/>
        </authorList>
    </citation>
    <scope>NUCLEOTIDE SEQUENCE</scope>
    <source>
        <strain evidence="10">02402/16</strain>
        <tissue evidence="10">Leaf</tissue>
    </source>
</reference>
<keyword evidence="4" id="KW-0540">Nuclease</keyword>
<dbReference type="GO" id="GO:0005634">
    <property type="term" value="C:nucleus"/>
    <property type="evidence" value="ECO:0007669"/>
    <property type="project" value="UniProtKB-SubCell"/>
</dbReference>
<comment type="similarity">
    <text evidence="3">Belongs to the HARBI1 family.</text>
</comment>
<dbReference type="GO" id="GO:0016787">
    <property type="term" value="F:hydrolase activity"/>
    <property type="evidence" value="ECO:0007669"/>
    <property type="project" value="UniProtKB-KW"/>
</dbReference>
<keyword evidence="11" id="KW-1185">Reference proteome</keyword>
<protein>
    <recommendedName>
        <fullName evidence="9">DDE Tnp4 domain-containing protein</fullName>
    </recommendedName>
</protein>
<evidence type="ECO:0000256" key="1">
    <source>
        <dbReference type="ARBA" id="ARBA00001968"/>
    </source>
</evidence>
<feature type="region of interest" description="Disordered" evidence="8">
    <location>
        <begin position="1"/>
        <end position="29"/>
    </location>
</feature>
<dbReference type="InterPro" id="IPR027806">
    <property type="entry name" value="HARBI1_dom"/>
</dbReference>
<comment type="cofactor">
    <cofactor evidence="1">
        <name>a divalent metal cation</name>
        <dbReference type="ChEBI" id="CHEBI:60240"/>
    </cofactor>
</comment>
<gene>
    <name evidence="10" type="ORF">QYE76_050752</name>
</gene>
<evidence type="ECO:0000259" key="9">
    <source>
        <dbReference type="Pfam" id="PF13359"/>
    </source>
</evidence>
<evidence type="ECO:0000256" key="3">
    <source>
        <dbReference type="ARBA" id="ARBA00006958"/>
    </source>
</evidence>
<evidence type="ECO:0000313" key="11">
    <source>
        <dbReference type="Proteomes" id="UP001231189"/>
    </source>
</evidence>
<comment type="caution">
    <text evidence="10">The sequence shown here is derived from an EMBL/GenBank/DDBJ whole genome shotgun (WGS) entry which is preliminary data.</text>
</comment>
<dbReference type="Pfam" id="PF13359">
    <property type="entry name" value="DDE_Tnp_4"/>
    <property type="match status" value="1"/>
</dbReference>
<evidence type="ECO:0000256" key="6">
    <source>
        <dbReference type="ARBA" id="ARBA00022801"/>
    </source>
</evidence>
<dbReference type="PANTHER" id="PTHR22930">
    <property type="match status" value="1"/>
</dbReference>
<dbReference type="Proteomes" id="UP001231189">
    <property type="component" value="Unassembled WGS sequence"/>
</dbReference>
<feature type="compositionally biased region" description="Basic and acidic residues" evidence="8">
    <location>
        <begin position="11"/>
        <end position="29"/>
    </location>
</feature>
<evidence type="ECO:0000256" key="4">
    <source>
        <dbReference type="ARBA" id="ARBA00022722"/>
    </source>
</evidence>
<accession>A0AAD8SQK7</accession>
<sequence length="176" mass="19800">MALRGETGSFDSKDESWRGDAQDKRQKDLHRTAPQSLHIIFHPGAVPDGDVLFKSTLMTRTVDILSQDKRLIGGAGYPLMDWMLVPYSHQNLTHTHHEFNLKVAAARAVAVDAFQRLKTRWACLQKRCEFKVKNIPAILSACCALHNFCERRAPTSSTTSCQDSSSWTTTWSLLTP</sequence>
<evidence type="ECO:0000256" key="7">
    <source>
        <dbReference type="ARBA" id="ARBA00023242"/>
    </source>
</evidence>
<dbReference type="PANTHER" id="PTHR22930:SF270">
    <property type="entry name" value="OS01G0186900 PROTEIN"/>
    <property type="match status" value="1"/>
</dbReference>